<dbReference type="EMBL" id="JANBUP010001117">
    <property type="protein sequence ID" value="KAJ2808242.1"/>
    <property type="molecule type" value="Genomic_DNA"/>
</dbReference>
<reference evidence="1" key="1">
    <citation type="submission" date="2022-07" db="EMBL/GenBank/DDBJ databases">
        <title>Phylogenomic reconstructions and comparative analyses of Kickxellomycotina fungi.</title>
        <authorList>
            <person name="Reynolds N.K."/>
            <person name="Stajich J.E."/>
            <person name="Barry K."/>
            <person name="Grigoriev I.V."/>
            <person name="Crous P."/>
            <person name="Smith M.E."/>
        </authorList>
    </citation>
    <scope>NUCLEOTIDE SEQUENCE</scope>
    <source>
        <strain evidence="1">CBS 102833</strain>
    </source>
</reference>
<protein>
    <submittedName>
        <fullName evidence="1">Peroxisomal membrane protein PMP27</fullName>
    </submittedName>
</protein>
<name>A0ACC1LGE1_9FUNG</name>
<sequence length="558" mass="62601">MDISKLLFEISERRSQAVALARALEQSVFTPQQACGDTSEDDASDLLCENRSLEEAPDSFLDDFTRDFVDFYYTPPDPQVQAEKIRALCQFESEEEDHEDHDDEEYDELDEEEYEERDAEEHQEHEEGHQEHEEEDQGVSRIDYAARQRIWSKIGKSVNTYSDEEARILALVERAEQMSLDLPASSLPPKQPVHTALAETPVHAALTKTSVHVASTEPPANLQRWVPNEWEQWAAYKASGDCSTEPLEWVHALQPNAWEHGFRDTPCGGGKLLRTYSGLPLTLHSYTDGNVKRTATLKMDSVATTLFFANGDCSATATYMKYASQLSGRDKACRFTQYFARLLAYLVTRRISLQGGKPSQSVLDWLSTLSKMQSTMSTTRKILRSGKFIDFFHLFVRSLRQGGDEVERLLNSGHKLGMFVFMLADSVGILHSALGLVKLRDPQKVTRVAMRGWWLALVCQLLSGAYQLRALAVREADLTRVRRHLEKDADVMADRECVVEERAVMVRKRAAVRQVVAAALDLTIPTAGLGLLGLNEGVVALAGTITSLMGVQDILCPK</sequence>
<gene>
    <name evidence="1" type="primary">PEX11</name>
    <name evidence="1" type="ORF">H4S07_003447</name>
</gene>
<evidence type="ECO:0000313" key="1">
    <source>
        <dbReference type="EMBL" id="KAJ2808242.1"/>
    </source>
</evidence>
<proteinExistence type="predicted"/>
<comment type="caution">
    <text evidence="1">The sequence shown here is derived from an EMBL/GenBank/DDBJ whole genome shotgun (WGS) entry which is preliminary data.</text>
</comment>
<dbReference type="Proteomes" id="UP001140096">
    <property type="component" value="Unassembled WGS sequence"/>
</dbReference>
<keyword evidence="2" id="KW-1185">Reference proteome</keyword>
<evidence type="ECO:0000313" key="2">
    <source>
        <dbReference type="Proteomes" id="UP001140096"/>
    </source>
</evidence>
<accession>A0ACC1LGE1</accession>
<organism evidence="1 2">
    <name type="scientific">Coemansia furcata</name>
    <dbReference type="NCBI Taxonomy" id="417177"/>
    <lineage>
        <taxon>Eukaryota</taxon>
        <taxon>Fungi</taxon>
        <taxon>Fungi incertae sedis</taxon>
        <taxon>Zoopagomycota</taxon>
        <taxon>Kickxellomycotina</taxon>
        <taxon>Kickxellomycetes</taxon>
        <taxon>Kickxellales</taxon>
        <taxon>Kickxellaceae</taxon>
        <taxon>Coemansia</taxon>
    </lineage>
</organism>